<dbReference type="InterPro" id="IPR011333">
    <property type="entry name" value="SKP1/BTB/POZ_sf"/>
</dbReference>
<feature type="domain" description="SKP1 component POZ" evidence="5">
    <location>
        <begin position="9"/>
        <end position="63"/>
    </location>
</feature>
<sequence>MDDGEKLTSLMSSDGRIFQVEDTVIAEFRGIHHFLPAAGDAAIPISQITGDVLAKIIDHCRCHIDHKFNLLGDEAISAWDRHLVNVDEKTLIDLLVASHFLGVKDLFTLIMVSVADMMKQKSVGSMDQLRNLLVFNCRLD</sequence>
<comment type="function">
    <text evidence="4">Involved in ubiquitination and subsequent proteasomal degradation of target proteins. Together with CUL1, RBX1 and a F-box protein, it forms a SCF E3 ubiquitin ligase complex. The functional specificity of this complex depends on the type of F-box protein. In the SCF complex, it serves as an adapter that links the F-box protein to CUL1.</text>
</comment>
<evidence type="ECO:0000259" key="5">
    <source>
        <dbReference type="Pfam" id="PF03931"/>
    </source>
</evidence>
<keyword evidence="7" id="KW-1185">Reference proteome</keyword>
<protein>
    <recommendedName>
        <fullName evidence="4">SKP1-like protein</fullName>
    </recommendedName>
</protein>
<dbReference type="GO" id="GO:0016567">
    <property type="term" value="P:protein ubiquitination"/>
    <property type="evidence" value="ECO:0007669"/>
    <property type="project" value="UniProtKB-UniRule"/>
</dbReference>
<dbReference type="InterPro" id="IPR016073">
    <property type="entry name" value="Skp1_comp_POZ"/>
</dbReference>
<gene>
    <name evidence="6" type="ORF">AAHA92_23003</name>
</gene>
<dbReference type="SMART" id="SM00512">
    <property type="entry name" value="Skp1"/>
    <property type="match status" value="1"/>
</dbReference>
<dbReference type="PIRSF" id="PIRSF028729">
    <property type="entry name" value="E3_ubiquit_lig_SCF_Skp"/>
    <property type="match status" value="1"/>
</dbReference>
<dbReference type="EMBL" id="JBEAFC010000008">
    <property type="protein sequence ID" value="KAL1546403.1"/>
    <property type="molecule type" value="Genomic_DNA"/>
</dbReference>
<comment type="pathway">
    <text evidence="1 4">Protein modification; protein ubiquitination.</text>
</comment>
<comment type="subunit">
    <text evidence="4">Part of a SCF (SKP1-cullin-F-box) protein ligase complex.</text>
</comment>
<organism evidence="6 7">
    <name type="scientific">Salvia divinorum</name>
    <name type="common">Maria pastora</name>
    <name type="synonym">Diviner's sage</name>
    <dbReference type="NCBI Taxonomy" id="28513"/>
    <lineage>
        <taxon>Eukaryota</taxon>
        <taxon>Viridiplantae</taxon>
        <taxon>Streptophyta</taxon>
        <taxon>Embryophyta</taxon>
        <taxon>Tracheophyta</taxon>
        <taxon>Spermatophyta</taxon>
        <taxon>Magnoliopsida</taxon>
        <taxon>eudicotyledons</taxon>
        <taxon>Gunneridae</taxon>
        <taxon>Pentapetalae</taxon>
        <taxon>asterids</taxon>
        <taxon>lamiids</taxon>
        <taxon>Lamiales</taxon>
        <taxon>Lamiaceae</taxon>
        <taxon>Nepetoideae</taxon>
        <taxon>Mentheae</taxon>
        <taxon>Salviinae</taxon>
        <taxon>Salvia</taxon>
        <taxon>Salvia subgen. Calosphace</taxon>
    </lineage>
</organism>
<keyword evidence="3 4" id="KW-0833">Ubl conjugation pathway</keyword>
<evidence type="ECO:0000256" key="2">
    <source>
        <dbReference type="ARBA" id="ARBA00009993"/>
    </source>
</evidence>
<comment type="similarity">
    <text evidence="2 4">Belongs to the SKP1 family.</text>
</comment>
<dbReference type="SUPFAM" id="SSF54695">
    <property type="entry name" value="POZ domain"/>
    <property type="match status" value="1"/>
</dbReference>
<evidence type="ECO:0000256" key="4">
    <source>
        <dbReference type="PIRNR" id="PIRNR028729"/>
    </source>
</evidence>
<proteinExistence type="inferred from homology"/>
<dbReference type="InterPro" id="IPR036296">
    <property type="entry name" value="SKP1-like_dim_sf"/>
</dbReference>
<dbReference type="InterPro" id="IPR001232">
    <property type="entry name" value="SKP1-like"/>
</dbReference>
<name>A0ABD1GQI8_SALDI</name>
<dbReference type="PANTHER" id="PTHR11165">
    <property type="entry name" value="SKP1"/>
    <property type="match status" value="1"/>
</dbReference>
<accession>A0ABD1GQI8</accession>
<evidence type="ECO:0000313" key="6">
    <source>
        <dbReference type="EMBL" id="KAL1546403.1"/>
    </source>
</evidence>
<dbReference type="InterPro" id="IPR016897">
    <property type="entry name" value="SKP1"/>
</dbReference>
<dbReference type="GO" id="GO:0009867">
    <property type="term" value="P:jasmonic acid mediated signaling pathway"/>
    <property type="evidence" value="ECO:0007669"/>
    <property type="project" value="UniProtKB-ARBA"/>
</dbReference>
<dbReference type="Pfam" id="PF03931">
    <property type="entry name" value="Skp1_POZ"/>
    <property type="match status" value="1"/>
</dbReference>
<evidence type="ECO:0000256" key="1">
    <source>
        <dbReference type="ARBA" id="ARBA00004906"/>
    </source>
</evidence>
<dbReference type="SUPFAM" id="SSF81382">
    <property type="entry name" value="Skp1 dimerisation domain-like"/>
    <property type="match status" value="1"/>
</dbReference>
<evidence type="ECO:0000313" key="7">
    <source>
        <dbReference type="Proteomes" id="UP001567538"/>
    </source>
</evidence>
<comment type="caution">
    <text evidence="6">The sequence shown here is derived from an EMBL/GenBank/DDBJ whole genome shotgun (WGS) entry which is preliminary data.</text>
</comment>
<evidence type="ECO:0000256" key="3">
    <source>
        <dbReference type="ARBA" id="ARBA00022786"/>
    </source>
</evidence>
<reference evidence="6 7" key="1">
    <citation type="submission" date="2024-06" db="EMBL/GenBank/DDBJ databases">
        <title>A chromosome level genome sequence of Diviner's sage (Salvia divinorum).</title>
        <authorList>
            <person name="Ford S.A."/>
            <person name="Ro D.-K."/>
            <person name="Ness R.W."/>
            <person name="Phillips M.A."/>
        </authorList>
    </citation>
    <scope>NUCLEOTIDE SEQUENCE [LARGE SCALE GENOMIC DNA]</scope>
    <source>
        <strain evidence="6">SAF-2024a</strain>
        <tissue evidence="6">Leaf</tissue>
    </source>
</reference>
<dbReference type="Gene3D" id="3.30.710.10">
    <property type="entry name" value="Potassium Channel Kv1.1, Chain A"/>
    <property type="match status" value="1"/>
</dbReference>
<dbReference type="Proteomes" id="UP001567538">
    <property type="component" value="Unassembled WGS sequence"/>
</dbReference>
<dbReference type="AlphaFoldDB" id="A0ABD1GQI8"/>